<comment type="caution">
    <text evidence="8">The sequence shown here is derived from an EMBL/GenBank/DDBJ whole genome shotgun (WGS) entry which is preliminary data.</text>
</comment>
<dbReference type="Proteomes" id="UP001319104">
    <property type="component" value="Unassembled WGS sequence"/>
</dbReference>
<name>A0AAP2G4S5_9BACT</name>
<dbReference type="InterPro" id="IPR014284">
    <property type="entry name" value="RNA_pol_sigma-70_dom"/>
</dbReference>
<dbReference type="GO" id="GO:0003677">
    <property type="term" value="F:DNA binding"/>
    <property type="evidence" value="ECO:0007669"/>
    <property type="project" value="UniProtKB-KW"/>
</dbReference>
<dbReference type="SUPFAM" id="SSF88946">
    <property type="entry name" value="Sigma2 domain of RNA polymerase sigma factors"/>
    <property type="match status" value="1"/>
</dbReference>
<dbReference type="Gene3D" id="1.10.1740.10">
    <property type="match status" value="1"/>
</dbReference>
<evidence type="ECO:0000256" key="1">
    <source>
        <dbReference type="ARBA" id="ARBA00010641"/>
    </source>
</evidence>
<evidence type="ECO:0000256" key="2">
    <source>
        <dbReference type="ARBA" id="ARBA00023015"/>
    </source>
</evidence>
<dbReference type="Pfam" id="PF04542">
    <property type="entry name" value="Sigma70_r2"/>
    <property type="match status" value="1"/>
</dbReference>
<gene>
    <name evidence="8" type="ORF">KI659_09915</name>
</gene>
<evidence type="ECO:0000256" key="4">
    <source>
        <dbReference type="ARBA" id="ARBA00023125"/>
    </source>
</evidence>
<dbReference type="InterPro" id="IPR039425">
    <property type="entry name" value="RNA_pol_sigma-70-like"/>
</dbReference>
<dbReference type="InterPro" id="IPR013249">
    <property type="entry name" value="RNA_pol_sigma70_r4_t2"/>
</dbReference>
<evidence type="ECO:0000313" key="9">
    <source>
        <dbReference type="Proteomes" id="UP001319104"/>
    </source>
</evidence>
<keyword evidence="9" id="KW-1185">Reference proteome</keyword>
<dbReference type="PANTHER" id="PTHR43133:SF8">
    <property type="entry name" value="RNA POLYMERASE SIGMA FACTOR HI_1459-RELATED"/>
    <property type="match status" value="1"/>
</dbReference>
<comment type="similarity">
    <text evidence="1">Belongs to the sigma-70 factor family. ECF subfamily.</text>
</comment>
<organism evidence="8 9">
    <name type="scientific">Litoribacter ruber</name>
    <dbReference type="NCBI Taxonomy" id="702568"/>
    <lineage>
        <taxon>Bacteria</taxon>
        <taxon>Pseudomonadati</taxon>
        <taxon>Bacteroidota</taxon>
        <taxon>Cytophagia</taxon>
        <taxon>Cytophagales</taxon>
        <taxon>Cyclobacteriaceae</taxon>
        <taxon>Litoribacter</taxon>
    </lineage>
</organism>
<dbReference type="Gene3D" id="1.10.10.10">
    <property type="entry name" value="Winged helix-like DNA-binding domain superfamily/Winged helix DNA-binding domain"/>
    <property type="match status" value="1"/>
</dbReference>
<reference evidence="8 9" key="1">
    <citation type="submission" date="2021-05" db="EMBL/GenBank/DDBJ databases">
        <authorList>
            <person name="Zhang Z.D."/>
            <person name="Osman G."/>
        </authorList>
    </citation>
    <scope>NUCLEOTIDE SEQUENCE [LARGE SCALE GENOMIC DNA]</scope>
    <source>
        <strain evidence="8 9">KCTC 32217</strain>
    </source>
</reference>
<evidence type="ECO:0000256" key="5">
    <source>
        <dbReference type="ARBA" id="ARBA00023163"/>
    </source>
</evidence>
<proteinExistence type="inferred from homology"/>
<evidence type="ECO:0000256" key="3">
    <source>
        <dbReference type="ARBA" id="ARBA00023082"/>
    </source>
</evidence>
<dbReference type="SUPFAM" id="SSF88659">
    <property type="entry name" value="Sigma3 and sigma4 domains of RNA polymerase sigma factors"/>
    <property type="match status" value="1"/>
</dbReference>
<dbReference type="AlphaFoldDB" id="A0AAP2G4S5"/>
<keyword evidence="5" id="KW-0804">Transcription</keyword>
<dbReference type="InterPro" id="IPR013325">
    <property type="entry name" value="RNA_pol_sigma_r2"/>
</dbReference>
<keyword evidence="4" id="KW-0238">DNA-binding</keyword>
<dbReference type="InterPro" id="IPR036388">
    <property type="entry name" value="WH-like_DNA-bd_sf"/>
</dbReference>
<dbReference type="InterPro" id="IPR007627">
    <property type="entry name" value="RNA_pol_sigma70_r2"/>
</dbReference>
<dbReference type="Pfam" id="PF08281">
    <property type="entry name" value="Sigma70_r4_2"/>
    <property type="match status" value="1"/>
</dbReference>
<evidence type="ECO:0000313" key="8">
    <source>
        <dbReference type="EMBL" id="MBS9524331.1"/>
    </source>
</evidence>
<feature type="domain" description="RNA polymerase sigma-70 region 2" evidence="6">
    <location>
        <begin position="13"/>
        <end position="74"/>
    </location>
</feature>
<evidence type="ECO:0000259" key="6">
    <source>
        <dbReference type="Pfam" id="PF04542"/>
    </source>
</evidence>
<dbReference type="InterPro" id="IPR013324">
    <property type="entry name" value="RNA_pol_sigma_r3/r4-like"/>
</dbReference>
<keyword evidence="3" id="KW-0731">Sigma factor</keyword>
<accession>A0AAP2G4S5</accession>
<dbReference type="PANTHER" id="PTHR43133">
    <property type="entry name" value="RNA POLYMERASE ECF-TYPE SIGMA FACTO"/>
    <property type="match status" value="1"/>
</dbReference>
<dbReference type="GO" id="GO:0016987">
    <property type="term" value="F:sigma factor activity"/>
    <property type="evidence" value="ECO:0007669"/>
    <property type="project" value="UniProtKB-KW"/>
</dbReference>
<dbReference type="EMBL" id="JAHCMY010000004">
    <property type="protein sequence ID" value="MBS9524331.1"/>
    <property type="molecule type" value="Genomic_DNA"/>
</dbReference>
<protein>
    <submittedName>
        <fullName evidence="8">RNA polymerase sigma factor</fullName>
    </submittedName>
</protein>
<sequence length="165" mass="19787">MKTFFEAQIWSMKDKLYRMAFLWVKDRDVANDAVQEVLEKAWANKEALQKMDNPAGWLVRVLKNQCLQHFRQDKKWEPIGEREFAESETVDTDFPEAYKRVFRFLEVLPDKQKEVFMLREVEGLTYEEIADHLEISQDQVKVNLFRARKTLREHLLNKANHGRKN</sequence>
<feature type="domain" description="RNA polymerase sigma factor 70 region 4 type 2" evidence="7">
    <location>
        <begin position="103"/>
        <end position="151"/>
    </location>
</feature>
<evidence type="ECO:0000259" key="7">
    <source>
        <dbReference type="Pfam" id="PF08281"/>
    </source>
</evidence>
<dbReference type="NCBIfam" id="TIGR02937">
    <property type="entry name" value="sigma70-ECF"/>
    <property type="match status" value="1"/>
</dbReference>
<dbReference type="CDD" id="cd06171">
    <property type="entry name" value="Sigma70_r4"/>
    <property type="match status" value="1"/>
</dbReference>
<dbReference type="GO" id="GO:0006352">
    <property type="term" value="P:DNA-templated transcription initiation"/>
    <property type="evidence" value="ECO:0007669"/>
    <property type="project" value="InterPro"/>
</dbReference>
<keyword evidence="2" id="KW-0805">Transcription regulation</keyword>
<dbReference type="RefSeq" id="WP_213945188.1">
    <property type="nucleotide sequence ID" value="NZ_JAHCMY010000004.1"/>
</dbReference>